<sequence>MAAFRDPLAGFVPDALVLVALDNALSRGWPDAAVSDLTRDILHASGIADGTVPAPAFAALLGDGRADLVARVRFLRMALGDLALGFDALTGDLPTFMDRAQTFGLFRYDKAMSDTAAARAEVRPWVDYVSALTRLEAAHLVPRLPGNAGPDWLEIGGNSGAFAAAICAARADVRITVSDLPAVCGLGQEMQKGQDRIRFQPRDARKSGWAAELGARDLLLFKSVLHDWPDHHARAFLTEAVACLEPGGRIVICERGPFAAGLADASFLSRLANAVFAPFYRDPSVYEGWLRAAGFAPTRQTVQLDMPFHVIEAVRA</sequence>
<evidence type="ECO:0000256" key="1">
    <source>
        <dbReference type="ARBA" id="ARBA00022603"/>
    </source>
</evidence>
<keyword evidence="1 5" id="KW-0489">Methyltransferase</keyword>
<dbReference type="EMBL" id="WUWG01000007">
    <property type="protein sequence ID" value="MXU66696.1"/>
    <property type="molecule type" value="Genomic_DNA"/>
</dbReference>
<accession>A0A6B0TRU4</accession>
<name>A0A6B0TRU4_9RHOB</name>
<comment type="caution">
    <text evidence="5">The sequence shown here is derived from an EMBL/GenBank/DDBJ whole genome shotgun (WGS) entry which is preliminary data.</text>
</comment>
<dbReference type="Gene3D" id="3.40.50.150">
    <property type="entry name" value="Vaccinia Virus protein VP39"/>
    <property type="match status" value="1"/>
</dbReference>
<dbReference type="RefSeq" id="WP_160856360.1">
    <property type="nucleotide sequence ID" value="NZ_WUWG01000007.1"/>
</dbReference>
<reference evidence="5 6" key="1">
    <citation type="submission" date="2019-12" db="EMBL/GenBank/DDBJ databases">
        <title>Strain KN286 was isolated from seawater, which was collected from Caroline Seamount in the tropical western Pacific.</title>
        <authorList>
            <person name="Wang Q."/>
        </authorList>
    </citation>
    <scope>NUCLEOTIDE SEQUENCE [LARGE SCALE GENOMIC DNA]</scope>
    <source>
        <strain evidence="5 6">KN286</strain>
    </source>
</reference>
<dbReference type="InterPro" id="IPR001077">
    <property type="entry name" value="COMT_C"/>
</dbReference>
<dbReference type="Proteomes" id="UP000436016">
    <property type="component" value="Unassembled WGS sequence"/>
</dbReference>
<evidence type="ECO:0000259" key="4">
    <source>
        <dbReference type="Pfam" id="PF00891"/>
    </source>
</evidence>
<proteinExistence type="predicted"/>
<dbReference type="InterPro" id="IPR029063">
    <property type="entry name" value="SAM-dependent_MTases_sf"/>
</dbReference>
<organism evidence="5 6">
    <name type="scientific">Oceanomicrobium pacificus</name>
    <dbReference type="NCBI Taxonomy" id="2692916"/>
    <lineage>
        <taxon>Bacteria</taxon>
        <taxon>Pseudomonadati</taxon>
        <taxon>Pseudomonadota</taxon>
        <taxon>Alphaproteobacteria</taxon>
        <taxon>Rhodobacterales</taxon>
        <taxon>Paracoccaceae</taxon>
        <taxon>Oceanomicrobium</taxon>
    </lineage>
</organism>
<dbReference type="PANTHER" id="PTHR43712:SF2">
    <property type="entry name" value="O-METHYLTRANSFERASE CICE"/>
    <property type="match status" value="1"/>
</dbReference>
<dbReference type="PANTHER" id="PTHR43712">
    <property type="entry name" value="PUTATIVE (AFU_ORTHOLOGUE AFUA_4G14580)-RELATED"/>
    <property type="match status" value="1"/>
</dbReference>
<keyword evidence="2 5" id="KW-0808">Transferase</keyword>
<protein>
    <submittedName>
        <fullName evidence="5">Methyltransferase domain-containing protein</fullName>
    </submittedName>
</protein>
<evidence type="ECO:0000313" key="6">
    <source>
        <dbReference type="Proteomes" id="UP000436016"/>
    </source>
</evidence>
<feature type="domain" description="O-methyltransferase C-terminal" evidence="4">
    <location>
        <begin position="153"/>
        <end position="255"/>
    </location>
</feature>
<dbReference type="InterPro" id="IPR016461">
    <property type="entry name" value="COMT-like"/>
</dbReference>
<dbReference type="GO" id="GO:0032259">
    <property type="term" value="P:methylation"/>
    <property type="evidence" value="ECO:0007669"/>
    <property type="project" value="UniProtKB-KW"/>
</dbReference>
<gene>
    <name evidence="5" type="ORF">GSH16_14700</name>
</gene>
<evidence type="ECO:0000256" key="2">
    <source>
        <dbReference type="ARBA" id="ARBA00022679"/>
    </source>
</evidence>
<evidence type="ECO:0000256" key="3">
    <source>
        <dbReference type="ARBA" id="ARBA00022691"/>
    </source>
</evidence>
<evidence type="ECO:0000313" key="5">
    <source>
        <dbReference type="EMBL" id="MXU66696.1"/>
    </source>
</evidence>
<dbReference type="AlphaFoldDB" id="A0A6B0TRU4"/>
<dbReference type="Pfam" id="PF00891">
    <property type="entry name" value="Methyltransf_2"/>
    <property type="match status" value="1"/>
</dbReference>
<keyword evidence="6" id="KW-1185">Reference proteome</keyword>
<dbReference type="GO" id="GO:0008171">
    <property type="term" value="F:O-methyltransferase activity"/>
    <property type="evidence" value="ECO:0007669"/>
    <property type="project" value="InterPro"/>
</dbReference>
<dbReference type="SUPFAM" id="SSF53335">
    <property type="entry name" value="S-adenosyl-L-methionine-dependent methyltransferases"/>
    <property type="match status" value="1"/>
</dbReference>
<keyword evidence="3" id="KW-0949">S-adenosyl-L-methionine</keyword>
<dbReference type="PROSITE" id="PS51683">
    <property type="entry name" value="SAM_OMT_II"/>
    <property type="match status" value="1"/>
</dbReference>